<evidence type="ECO:0000313" key="1">
    <source>
        <dbReference type="EMBL" id="ACU58658.1"/>
    </source>
</evidence>
<sequence>MGNSTHSFFALNSVTNSANKLKTMTNQDPELSREEELCLKQTRKALDTIRFSPRPETLQAIADYAKKATTPSK</sequence>
<dbReference type="KEGG" id="cpi:Cpin_1160"/>
<reference evidence="1 2" key="2">
    <citation type="journal article" date="2010" name="Stand. Genomic Sci.">
        <title>Complete genome sequence of Chitinophaga pinensis type strain (UQM 2034).</title>
        <authorList>
            <person name="Glavina Del Rio T."/>
            <person name="Abt B."/>
            <person name="Spring S."/>
            <person name="Lapidus A."/>
            <person name="Nolan M."/>
            <person name="Tice H."/>
            <person name="Copeland A."/>
            <person name="Cheng J.F."/>
            <person name="Chen F."/>
            <person name="Bruce D."/>
            <person name="Goodwin L."/>
            <person name="Pitluck S."/>
            <person name="Ivanova N."/>
            <person name="Mavromatis K."/>
            <person name="Mikhailova N."/>
            <person name="Pati A."/>
            <person name="Chen A."/>
            <person name="Palaniappan K."/>
            <person name="Land M."/>
            <person name="Hauser L."/>
            <person name="Chang Y.J."/>
            <person name="Jeffries C.D."/>
            <person name="Chain P."/>
            <person name="Saunders E."/>
            <person name="Detter J.C."/>
            <person name="Brettin T."/>
            <person name="Rohde M."/>
            <person name="Goker M."/>
            <person name="Bristow J."/>
            <person name="Eisen J.A."/>
            <person name="Markowitz V."/>
            <person name="Hugenholtz P."/>
            <person name="Kyrpides N.C."/>
            <person name="Klenk H.P."/>
            <person name="Lucas S."/>
        </authorList>
    </citation>
    <scope>NUCLEOTIDE SEQUENCE [LARGE SCALE GENOMIC DNA]</scope>
    <source>
        <strain evidence="2">ATCC 43595 / DSM 2588 / LMG 13176 / NBRC 15968 / NCIMB 11800 / UQM 2034</strain>
    </source>
</reference>
<accession>A0A979G0S1</accession>
<protein>
    <submittedName>
        <fullName evidence="1">Uncharacterized protein</fullName>
    </submittedName>
</protein>
<dbReference type="Proteomes" id="UP000002215">
    <property type="component" value="Chromosome"/>
</dbReference>
<reference evidence="2" key="1">
    <citation type="submission" date="2009-08" db="EMBL/GenBank/DDBJ databases">
        <title>The complete genome of Chitinophaga pinensis DSM 2588.</title>
        <authorList>
            <consortium name="US DOE Joint Genome Institute (JGI-PGF)"/>
            <person name="Lucas S."/>
            <person name="Copeland A."/>
            <person name="Lapidus A."/>
            <person name="Glavina del Rio T."/>
            <person name="Dalin E."/>
            <person name="Tice H."/>
            <person name="Bruce D."/>
            <person name="Goodwin L."/>
            <person name="Pitluck S."/>
            <person name="Kyrpides N."/>
            <person name="Mavromatis K."/>
            <person name="Ivanova N."/>
            <person name="Mikhailova N."/>
            <person name="Sims D."/>
            <person name="Meinche L."/>
            <person name="Brettin T."/>
            <person name="Detter J.C."/>
            <person name="Han C."/>
            <person name="Larimer F."/>
            <person name="Land M."/>
            <person name="Hauser L."/>
            <person name="Markowitz V."/>
            <person name="Cheng J.-F."/>
            <person name="Hugenholtz P."/>
            <person name="Woyke T."/>
            <person name="Wu D."/>
            <person name="Spring S."/>
            <person name="Klenk H.-P."/>
            <person name="Eisen J.A."/>
        </authorList>
    </citation>
    <scope>NUCLEOTIDE SEQUENCE [LARGE SCALE GENOMIC DNA]</scope>
    <source>
        <strain evidence="2">ATCC 43595 / DSM 2588 / LMG 13176 / NBRC 15968 / NCIMB 11800 / UQM 2034</strain>
    </source>
</reference>
<dbReference type="AlphaFoldDB" id="A0A979G0S1"/>
<evidence type="ECO:0000313" key="2">
    <source>
        <dbReference type="Proteomes" id="UP000002215"/>
    </source>
</evidence>
<organism evidence="1 2">
    <name type="scientific">Chitinophaga pinensis (strain ATCC 43595 / DSM 2588 / LMG 13176 / NBRC 15968 / NCIMB 11800 / UQM 2034)</name>
    <dbReference type="NCBI Taxonomy" id="485918"/>
    <lineage>
        <taxon>Bacteria</taxon>
        <taxon>Pseudomonadati</taxon>
        <taxon>Bacteroidota</taxon>
        <taxon>Chitinophagia</taxon>
        <taxon>Chitinophagales</taxon>
        <taxon>Chitinophagaceae</taxon>
        <taxon>Chitinophaga</taxon>
    </lineage>
</organism>
<proteinExistence type="predicted"/>
<dbReference type="EMBL" id="CP001699">
    <property type="protein sequence ID" value="ACU58658.1"/>
    <property type="molecule type" value="Genomic_DNA"/>
</dbReference>
<name>A0A979G0S1_CHIPD</name>
<gene>
    <name evidence="1" type="ordered locus">Cpin_1160</name>
</gene>